<feature type="transmembrane region" description="Helical" evidence="1">
    <location>
        <begin position="32"/>
        <end position="52"/>
    </location>
</feature>
<feature type="transmembrane region" description="Helical" evidence="1">
    <location>
        <begin position="59"/>
        <end position="77"/>
    </location>
</feature>
<evidence type="ECO:0000313" key="3">
    <source>
        <dbReference type="Proteomes" id="UP001523565"/>
    </source>
</evidence>
<comment type="caution">
    <text evidence="2">The sequence shown here is derived from an EMBL/GenBank/DDBJ whole genome shotgun (WGS) entry which is preliminary data.</text>
</comment>
<dbReference type="Pfam" id="PF18956">
    <property type="entry name" value="DUF5699"/>
    <property type="match status" value="1"/>
</dbReference>
<keyword evidence="3" id="KW-1185">Reference proteome</keyword>
<accession>A0ABT1EK78</accession>
<evidence type="ECO:0000313" key="2">
    <source>
        <dbReference type="EMBL" id="MCP1109712.1"/>
    </source>
</evidence>
<sequence length="94" mass="10179">MRILIKILLFPITLLLSIIVAVFRFACHFSGAVLGIVSSIVFIIALLALILLQDTAAALNAGILAFAISPFGLTKLAEWMVDRLDDLNILVKSI</sequence>
<keyword evidence="1" id="KW-1133">Transmembrane helix</keyword>
<dbReference type="Proteomes" id="UP001523565">
    <property type="component" value="Unassembled WGS sequence"/>
</dbReference>
<organism evidence="2 3">
    <name type="scientific">Ohessyouella blattaphilus</name>
    <dbReference type="NCBI Taxonomy" id="2949333"/>
    <lineage>
        <taxon>Bacteria</taxon>
        <taxon>Bacillati</taxon>
        <taxon>Bacillota</taxon>
        <taxon>Clostridia</taxon>
        <taxon>Lachnospirales</taxon>
        <taxon>Lachnospiraceae</taxon>
        <taxon>Ohessyouella</taxon>
    </lineage>
</organism>
<gene>
    <name evidence="2" type="ORF">NK118_05525</name>
</gene>
<protein>
    <submittedName>
        <fullName evidence="2">CD1845 family protein</fullName>
    </submittedName>
</protein>
<reference evidence="2 3" key="1">
    <citation type="journal article" date="2022" name="Genome Biol. Evol.">
        <title>Host diet, physiology and behaviors set the stage for Lachnospiraceae cladogenesis.</title>
        <authorList>
            <person name="Vera-Ponce De Leon A."/>
            <person name="Schneider M."/>
            <person name="Jahnes B.C."/>
            <person name="Sadowski V."/>
            <person name="Camuy-Velez L.A."/>
            <person name="Duan J."/>
            <person name="Sabree Z.L."/>
        </authorList>
    </citation>
    <scope>NUCLEOTIDE SEQUENCE [LARGE SCALE GENOMIC DNA]</scope>
    <source>
        <strain evidence="2 3">PAL227</strain>
    </source>
</reference>
<dbReference type="InterPro" id="IPR043753">
    <property type="entry name" value="DUF5699"/>
</dbReference>
<feature type="transmembrane region" description="Helical" evidence="1">
    <location>
        <begin position="7"/>
        <end position="26"/>
    </location>
</feature>
<dbReference type="RefSeq" id="WP_262068587.1">
    <property type="nucleotide sequence ID" value="NZ_JAMXOC010000005.1"/>
</dbReference>
<name>A0ABT1EK78_9FIRM</name>
<keyword evidence="1" id="KW-0812">Transmembrane</keyword>
<evidence type="ECO:0000256" key="1">
    <source>
        <dbReference type="SAM" id="Phobius"/>
    </source>
</evidence>
<keyword evidence="1" id="KW-0472">Membrane</keyword>
<dbReference type="EMBL" id="JAMZFV010000005">
    <property type="protein sequence ID" value="MCP1109712.1"/>
    <property type="molecule type" value="Genomic_DNA"/>
</dbReference>
<proteinExistence type="predicted"/>